<dbReference type="Gene3D" id="2.40.10.220">
    <property type="entry name" value="predicted glycosyltransferase like domains"/>
    <property type="match status" value="1"/>
</dbReference>
<dbReference type="Pfam" id="PF07238">
    <property type="entry name" value="PilZ"/>
    <property type="match status" value="1"/>
</dbReference>
<dbReference type="InterPro" id="IPR009875">
    <property type="entry name" value="PilZ_domain"/>
</dbReference>
<dbReference type="STRING" id="498211.CJA_2077"/>
<accession>B3PID7</accession>
<reference evidence="2 3" key="1">
    <citation type="journal article" date="2008" name="J. Bacteriol.">
        <title>Insights into plant cell wall degradation from the genome sequence of the soil bacterium Cellvibrio japonicus.</title>
        <authorList>
            <person name="Deboy R.T."/>
            <person name="Mongodin E.F."/>
            <person name="Fouts D.E."/>
            <person name="Tailford L.E."/>
            <person name="Khouri H."/>
            <person name="Emerson J.B."/>
            <person name="Mohamoud Y."/>
            <person name="Watkins K."/>
            <person name="Henrissat B."/>
            <person name="Gilbert H.J."/>
            <person name="Nelson K.E."/>
        </authorList>
    </citation>
    <scope>NUCLEOTIDE SEQUENCE [LARGE SCALE GENOMIC DNA]</scope>
    <source>
        <strain evidence="2 3">Ueda107</strain>
    </source>
</reference>
<sequence length="263" mass="30075">MSIFKKWFNKVPSRGMAESHLPEADTNLSLASHIPDQYLVLWQLYKQRQLLEIRLGSASRTYQSMILALDIERGLMWLDDLFPQQLILDTGDEITIRHHRQSEQLLIRTHITALGSTYGASGLAVPLPEQAHYTARRASARFHVASETPILVRIRTLGQDPCCGTLQDISSGGIKLHVAGNLLPHLRHGVQLPLCEFRLNDELQIHCRARVCAFRLMRAPYRCTQISLEFLDLPVEKRIAIEHYLQWANQQTAPANQRRFRVA</sequence>
<dbReference type="Gene3D" id="2.30.110.10">
    <property type="entry name" value="Electron Transport, Fmn-binding Protein, Chain A"/>
    <property type="match status" value="1"/>
</dbReference>
<dbReference type="GO" id="GO:0035438">
    <property type="term" value="F:cyclic-di-GMP binding"/>
    <property type="evidence" value="ECO:0007669"/>
    <property type="project" value="InterPro"/>
</dbReference>
<feature type="domain" description="PilZ" evidence="1">
    <location>
        <begin position="136"/>
        <end position="246"/>
    </location>
</feature>
<dbReference type="HOGENOM" id="CLU_1021933_0_0_6"/>
<dbReference type="KEGG" id="cja:CJA_2077"/>
<proteinExistence type="predicted"/>
<evidence type="ECO:0000313" key="3">
    <source>
        <dbReference type="Proteomes" id="UP000001036"/>
    </source>
</evidence>
<evidence type="ECO:0000313" key="2">
    <source>
        <dbReference type="EMBL" id="ACE85255.1"/>
    </source>
</evidence>
<gene>
    <name evidence="2" type="ordered locus">CJA_2077</name>
</gene>
<keyword evidence="3" id="KW-1185">Reference proteome</keyword>
<dbReference type="RefSeq" id="WP_012487684.1">
    <property type="nucleotide sequence ID" value="NC_010995.1"/>
</dbReference>
<evidence type="ECO:0000259" key="1">
    <source>
        <dbReference type="Pfam" id="PF07238"/>
    </source>
</evidence>
<organism evidence="2 3">
    <name type="scientific">Cellvibrio japonicus (strain Ueda107)</name>
    <name type="common">Pseudomonas fluorescens subsp. cellulosa</name>
    <dbReference type="NCBI Taxonomy" id="498211"/>
    <lineage>
        <taxon>Bacteria</taxon>
        <taxon>Pseudomonadati</taxon>
        <taxon>Pseudomonadota</taxon>
        <taxon>Gammaproteobacteria</taxon>
        <taxon>Cellvibrionales</taxon>
        <taxon>Cellvibrionaceae</taxon>
        <taxon>Cellvibrio</taxon>
    </lineage>
</organism>
<name>B3PID7_CELJU</name>
<dbReference type="EMBL" id="CP000934">
    <property type="protein sequence ID" value="ACE85255.1"/>
    <property type="molecule type" value="Genomic_DNA"/>
</dbReference>
<dbReference type="InterPro" id="IPR012349">
    <property type="entry name" value="Split_barrel_FMN-bd"/>
</dbReference>
<protein>
    <recommendedName>
        <fullName evidence="1">PilZ domain-containing protein</fullName>
    </recommendedName>
</protein>
<dbReference type="AlphaFoldDB" id="B3PID7"/>
<dbReference type="eggNOG" id="COG5581">
    <property type="taxonomic scope" value="Bacteria"/>
</dbReference>
<dbReference type="Proteomes" id="UP000001036">
    <property type="component" value="Chromosome"/>
</dbReference>